<proteinExistence type="predicted"/>
<comment type="caution">
    <text evidence="3">The sequence shown here is derived from an EMBL/GenBank/DDBJ whole genome shotgun (WGS) entry which is preliminary data.</text>
</comment>
<name>A0A8J3TNH0_9ACTN</name>
<dbReference type="Proteomes" id="UP000599074">
    <property type="component" value="Unassembled WGS sequence"/>
</dbReference>
<feature type="transmembrane region" description="Helical" evidence="2">
    <location>
        <begin position="6"/>
        <end position="28"/>
    </location>
</feature>
<evidence type="ECO:0000313" key="3">
    <source>
        <dbReference type="EMBL" id="GII24525.1"/>
    </source>
</evidence>
<protein>
    <submittedName>
        <fullName evidence="3">Uncharacterized protein</fullName>
    </submittedName>
</protein>
<evidence type="ECO:0000313" key="4">
    <source>
        <dbReference type="Proteomes" id="UP000599074"/>
    </source>
</evidence>
<keyword evidence="2" id="KW-0812">Transmembrane</keyword>
<dbReference type="RefSeq" id="WP_168117053.1">
    <property type="nucleotide sequence ID" value="NZ_BOON01000039.1"/>
</dbReference>
<feature type="compositionally biased region" description="Low complexity" evidence="1">
    <location>
        <begin position="307"/>
        <end position="317"/>
    </location>
</feature>
<feature type="compositionally biased region" description="Pro residues" evidence="1">
    <location>
        <begin position="297"/>
        <end position="306"/>
    </location>
</feature>
<accession>A0A8J3TNH0</accession>
<sequence length="317" mass="33076">MALTGLPLLVTGVVLTLLLGVATGLLWWRFGRHRLVVRAVLRPLALLLTEAVAVTTVAIGANRALEIYPSWSVLVGGVRTVEKTATAPSAGLEEWLHGQATQGHDNGLAFAWKPAQAPDWRLPTPPVVAVPAAYFRDSAARFPVIVVVAPRHAGPPAAGWDDHRVLQTARSGGSAVVVFVRLDDPAGALPVLSTSLPEQLDRDLRVQPGNWAVTGVGPAQPLALDLLRAPRYQTAALVNDGDRGPAGPLLDRVRHLPVGLNVVVVAAAPPGAGLVSTAAPHATTRLTAALRWVGQHTPPPLAPPLVDPTAPVPGGAR</sequence>
<keyword evidence="2" id="KW-0472">Membrane</keyword>
<dbReference type="EMBL" id="BOON01000039">
    <property type="protein sequence ID" value="GII24525.1"/>
    <property type="molecule type" value="Genomic_DNA"/>
</dbReference>
<keyword evidence="4" id="KW-1185">Reference proteome</keyword>
<organism evidence="3 4">
    <name type="scientific">Planosporangium mesophilum</name>
    <dbReference type="NCBI Taxonomy" id="689768"/>
    <lineage>
        <taxon>Bacteria</taxon>
        <taxon>Bacillati</taxon>
        <taxon>Actinomycetota</taxon>
        <taxon>Actinomycetes</taxon>
        <taxon>Micromonosporales</taxon>
        <taxon>Micromonosporaceae</taxon>
        <taxon>Planosporangium</taxon>
    </lineage>
</organism>
<keyword evidence="2" id="KW-1133">Transmembrane helix</keyword>
<dbReference type="AlphaFoldDB" id="A0A8J3TNH0"/>
<evidence type="ECO:0000256" key="1">
    <source>
        <dbReference type="SAM" id="MobiDB-lite"/>
    </source>
</evidence>
<feature type="region of interest" description="Disordered" evidence="1">
    <location>
        <begin position="297"/>
        <end position="317"/>
    </location>
</feature>
<gene>
    <name evidence="3" type="ORF">Pme01_41220</name>
</gene>
<reference evidence="3" key="1">
    <citation type="submission" date="2021-01" db="EMBL/GenBank/DDBJ databases">
        <title>Whole genome shotgun sequence of Planosporangium mesophilum NBRC 109066.</title>
        <authorList>
            <person name="Komaki H."/>
            <person name="Tamura T."/>
        </authorList>
    </citation>
    <scope>NUCLEOTIDE SEQUENCE</scope>
    <source>
        <strain evidence="3">NBRC 109066</strain>
    </source>
</reference>
<evidence type="ECO:0000256" key="2">
    <source>
        <dbReference type="SAM" id="Phobius"/>
    </source>
</evidence>
<feature type="transmembrane region" description="Helical" evidence="2">
    <location>
        <begin position="40"/>
        <end position="61"/>
    </location>
</feature>